<dbReference type="SUPFAM" id="SSF103473">
    <property type="entry name" value="MFS general substrate transporter"/>
    <property type="match status" value="2"/>
</dbReference>
<feature type="transmembrane region" description="Helical" evidence="7">
    <location>
        <begin position="456"/>
        <end position="474"/>
    </location>
</feature>
<evidence type="ECO:0000256" key="7">
    <source>
        <dbReference type="SAM" id="Phobius"/>
    </source>
</evidence>
<feature type="transmembrane region" description="Helical" evidence="7">
    <location>
        <begin position="292"/>
        <end position="311"/>
    </location>
</feature>
<dbReference type="CDD" id="cd17502">
    <property type="entry name" value="MFS_Azr1_MDR_like"/>
    <property type="match status" value="1"/>
</dbReference>
<feature type="transmembrane region" description="Helical" evidence="7">
    <location>
        <begin position="120"/>
        <end position="142"/>
    </location>
</feature>
<feature type="transmembrane region" description="Helical" evidence="7">
    <location>
        <begin position="57"/>
        <end position="77"/>
    </location>
</feature>
<evidence type="ECO:0000313" key="9">
    <source>
        <dbReference type="EMBL" id="KAF3767728.1"/>
    </source>
</evidence>
<feature type="transmembrane region" description="Helical" evidence="7">
    <location>
        <begin position="318"/>
        <end position="337"/>
    </location>
</feature>
<gene>
    <name evidence="9" type="ORF">M406DRAFT_275387</name>
</gene>
<dbReference type="Pfam" id="PF07690">
    <property type="entry name" value="MFS_1"/>
    <property type="match status" value="1"/>
</dbReference>
<dbReference type="OrthoDB" id="10021397at2759"/>
<keyword evidence="10" id="KW-1185">Reference proteome</keyword>
<feature type="transmembrane region" description="Helical" evidence="7">
    <location>
        <begin position="148"/>
        <end position="167"/>
    </location>
</feature>
<dbReference type="GO" id="GO:0022857">
    <property type="term" value="F:transmembrane transporter activity"/>
    <property type="evidence" value="ECO:0007669"/>
    <property type="project" value="InterPro"/>
</dbReference>
<dbReference type="Gene3D" id="1.20.1720.10">
    <property type="entry name" value="Multidrug resistance protein D"/>
    <property type="match status" value="1"/>
</dbReference>
<feature type="transmembrane region" description="Helical" evidence="7">
    <location>
        <begin position="383"/>
        <end position="406"/>
    </location>
</feature>
<feature type="non-terminal residue" evidence="9">
    <location>
        <position position="501"/>
    </location>
</feature>
<proteinExistence type="predicted"/>
<dbReference type="PANTHER" id="PTHR23501:SF201">
    <property type="entry name" value="MFS AFLATOXIN EFFLUX PUMP"/>
    <property type="match status" value="1"/>
</dbReference>
<comment type="subcellular location">
    <subcellularLocation>
        <location evidence="1">Membrane</location>
        <topology evidence="1">Multi-pass membrane protein</topology>
    </subcellularLocation>
</comment>
<keyword evidence="4 7" id="KW-1133">Transmembrane helix</keyword>
<feature type="transmembrane region" description="Helical" evidence="7">
    <location>
        <begin position="83"/>
        <end position="108"/>
    </location>
</feature>
<feature type="domain" description="Major facilitator superfamily (MFS) profile" evidence="8">
    <location>
        <begin position="1"/>
        <end position="479"/>
    </location>
</feature>
<evidence type="ECO:0000259" key="8">
    <source>
        <dbReference type="PROSITE" id="PS50850"/>
    </source>
</evidence>
<protein>
    <submittedName>
        <fullName evidence="9">Major facilitator superfamily MFS-1</fullName>
    </submittedName>
</protein>
<feature type="transmembrane region" description="Helical" evidence="7">
    <location>
        <begin position="260"/>
        <end position="280"/>
    </location>
</feature>
<evidence type="ECO:0000313" key="10">
    <source>
        <dbReference type="Proteomes" id="UP000803844"/>
    </source>
</evidence>
<evidence type="ECO:0000256" key="1">
    <source>
        <dbReference type="ARBA" id="ARBA00004141"/>
    </source>
</evidence>
<reference evidence="9" key="1">
    <citation type="journal article" date="2020" name="Phytopathology">
        <title>Genome sequence of the chestnut blight fungus Cryphonectria parasitica EP155: A fundamental resource for an archetypical invasive plant pathogen.</title>
        <authorList>
            <person name="Crouch J.A."/>
            <person name="Dawe A."/>
            <person name="Aerts A."/>
            <person name="Barry K."/>
            <person name="Churchill A.C.L."/>
            <person name="Grimwood J."/>
            <person name="Hillman B."/>
            <person name="Milgroom M.G."/>
            <person name="Pangilinan J."/>
            <person name="Smith M."/>
            <person name="Salamov A."/>
            <person name="Schmutz J."/>
            <person name="Yadav J."/>
            <person name="Grigoriev I.V."/>
            <person name="Nuss D."/>
        </authorList>
    </citation>
    <scope>NUCLEOTIDE SEQUENCE</scope>
    <source>
        <strain evidence="9">EP155</strain>
    </source>
</reference>
<dbReference type="PANTHER" id="PTHR23501">
    <property type="entry name" value="MAJOR FACILITATOR SUPERFAMILY"/>
    <property type="match status" value="1"/>
</dbReference>
<keyword evidence="5 7" id="KW-0472">Membrane</keyword>
<dbReference type="FunFam" id="1.20.1720.10:FF:000012">
    <property type="entry name" value="MFS toxin efflux pump (AflT)"/>
    <property type="match status" value="1"/>
</dbReference>
<name>A0A9P4Y6P8_CRYP1</name>
<keyword evidence="3 7" id="KW-0812">Transmembrane</keyword>
<dbReference type="EMBL" id="MU032346">
    <property type="protein sequence ID" value="KAF3767728.1"/>
    <property type="molecule type" value="Genomic_DNA"/>
</dbReference>
<dbReference type="PROSITE" id="PS50850">
    <property type="entry name" value="MFS"/>
    <property type="match status" value="1"/>
</dbReference>
<dbReference type="GO" id="GO:0005886">
    <property type="term" value="C:plasma membrane"/>
    <property type="evidence" value="ECO:0007669"/>
    <property type="project" value="TreeGrafter"/>
</dbReference>
<evidence type="ECO:0000256" key="3">
    <source>
        <dbReference type="ARBA" id="ARBA00022692"/>
    </source>
</evidence>
<dbReference type="RefSeq" id="XP_040778689.1">
    <property type="nucleotide sequence ID" value="XM_040918250.1"/>
</dbReference>
<feature type="transmembrane region" description="Helical" evidence="7">
    <location>
        <begin position="28"/>
        <end position="50"/>
    </location>
</feature>
<dbReference type="AlphaFoldDB" id="A0A9P4Y6P8"/>
<feature type="transmembrane region" description="Helical" evidence="7">
    <location>
        <begin position="218"/>
        <end position="239"/>
    </location>
</feature>
<sequence length="501" mass="53961">MFLVALDRTIVATAIPRITDDFHSLGDIGWYGSAYMLTTAASQLVFGRLYKHYNMKWVFLIAIAIFEAGSAICGAAPTSPVFIFGRAVAGLGSAGIFSGAMMIMIPMIPLHKRPMFQSMFGMVFGISSVLGPLVGGGFTNGVTWRWCFYINLPIGGFAFVFMLFFWNPPPRKVEPAPFFTHIKRLDPLGAFFFVPSIVCLLLALQWGGSTYAWNSWRIILLFVLFGVLAFAFAIVQVLTPETASIPVRIITQRSVICATLFTFFIAGSMLILVYYLPVWFQTVKLINPLKSGIYTLPLVLSLVASSMLGGIFTQRIGYYIPAMLFCPMVMAVGEGLLSTLTRSSLQASWVGFQFLSGFGLGFGMQTGGLVVQTVLPMSDVPMGIALIFFVQQLGGAVATSMGQTILSNLLVSRLAGIPGIDPEQIVNNGATELTAIVPAQDIDTVISVYDYALTRIFLTAMGMALAALLAAAGVEWRSIKEGKPGHSGPGAGAPPPTPSRA</sequence>
<dbReference type="InterPro" id="IPR011701">
    <property type="entry name" value="MFS"/>
</dbReference>
<comment type="caution">
    <text evidence="9">The sequence shown here is derived from an EMBL/GenBank/DDBJ whole genome shotgun (WGS) entry which is preliminary data.</text>
</comment>
<feature type="transmembrane region" description="Helical" evidence="7">
    <location>
        <begin position="349"/>
        <end position="371"/>
    </location>
</feature>
<dbReference type="FunFam" id="1.20.1250.20:FF:000196">
    <property type="entry name" value="MFS toxin efflux pump (AflT)"/>
    <property type="match status" value="1"/>
</dbReference>
<dbReference type="Proteomes" id="UP000803844">
    <property type="component" value="Unassembled WGS sequence"/>
</dbReference>
<accession>A0A9P4Y6P8</accession>
<feature type="transmembrane region" description="Helical" evidence="7">
    <location>
        <begin position="188"/>
        <end position="206"/>
    </location>
</feature>
<evidence type="ECO:0000256" key="2">
    <source>
        <dbReference type="ARBA" id="ARBA00022448"/>
    </source>
</evidence>
<evidence type="ECO:0000256" key="4">
    <source>
        <dbReference type="ARBA" id="ARBA00022989"/>
    </source>
</evidence>
<evidence type="ECO:0000256" key="5">
    <source>
        <dbReference type="ARBA" id="ARBA00023136"/>
    </source>
</evidence>
<dbReference type="GeneID" id="63835379"/>
<feature type="compositionally biased region" description="Pro residues" evidence="6">
    <location>
        <begin position="492"/>
        <end position="501"/>
    </location>
</feature>
<dbReference type="InterPro" id="IPR036259">
    <property type="entry name" value="MFS_trans_sf"/>
</dbReference>
<evidence type="ECO:0000256" key="6">
    <source>
        <dbReference type="SAM" id="MobiDB-lite"/>
    </source>
</evidence>
<keyword evidence="2" id="KW-0813">Transport</keyword>
<dbReference type="Gene3D" id="1.20.1250.20">
    <property type="entry name" value="MFS general substrate transporter like domains"/>
    <property type="match status" value="1"/>
</dbReference>
<organism evidence="9 10">
    <name type="scientific">Cryphonectria parasitica (strain ATCC 38755 / EP155)</name>
    <dbReference type="NCBI Taxonomy" id="660469"/>
    <lineage>
        <taxon>Eukaryota</taxon>
        <taxon>Fungi</taxon>
        <taxon>Dikarya</taxon>
        <taxon>Ascomycota</taxon>
        <taxon>Pezizomycotina</taxon>
        <taxon>Sordariomycetes</taxon>
        <taxon>Sordariomycetidae</taxon>
        <taxon>Diaporthales</taxon>
        <taxon>Cryphonectriaceae</taxon>
        <taxon>Cryphonectria-Endothia species complex</taxon>
        <taxon>Cryphonectria</taxon>
    </lineage>
</organism>
<dbReference type="InterPro" id="IPR020846">
    <property type="entry name" value="MFS_dom"/>
</dbReference>
<feature type="region of interest" description="Disordered" evidence="6">
    <location>
        <begin position="480"/>
        <end position="501"/>
    </location>
</feature>